<dbReference type="InterPro" id="IPR052709">
    <property type="entry name" value="Transposase-MT_Hybrid"/>
</dbReference>
<dbReference type="PANTHER" id="PTHR46060:SF1">
    <property type="entry name" value="MARINER MOS1 TRANSPOSASE-LIKE PROTEIN"/>
    <property type="match status" value="1"/>
</dbReference>
<dbReference type="PANTHER" id="PTHR46060">
    <property type="entry name" value="MARINER MOS1 TRANSPOSASE-LIKE PROTEIN"/>
    <property type="match status" value="1"/>
</dbReference>
<dbReference type="AlphaFoldDB" id="A0A4Y2FZA7"/>
<name>A0A4Y2FZA7_ARAVE</name>
<dbReference type="GO" id="GO:0003676">
    <property type="term" value="F:nucleic acid binding"/>
    <property type="evidence" value="ECO:0007669"/>
    <property type="project" value="InterPro"/>
</dbReference>
<accession>A0A4Y2FZA7</accession>
<organism evidence="1 2">
    <name type="scientific">Araneus ventricosus</name>
    <name type="common">Orbweaver spider</name>
    <name type="synonym">Epeira ventricosa</name>
    <dbReference type="NCBI Taxonomy" id="182803"/>
    <lineage>
        <taxon>Eukaryota</taxon>
        <taxon>Metazoa</taxon>
        <taxon>Ecdysozoa</taxon>
        <taxon>Arthropoda</taxon>
        <taxon>Chelicerata</taxon>
        <taxon>Arachnida</taxon>
        <taxon>Araneae</taxon>
        <taxon>Araneomorphae</taxon>
        <taxon>Entelegynae</taxon>
        <taxon>Araneoidea</taxon>
        <taxon>Araneidae</taxon>
        <taxon>Araneus</taxon>
    </lineage>
</organism>
<gene>
    <name evidence="1" type="ORF">AVEN_14094_1</name>
</gene>
<evidence type="ECO:0000313" key="1">
    <source>
        <dbReference type="EMBL" id="GBM45718.1"/>
    </source>
</evidence>
<sequence length="132" mass="14708">MNATSYYATLDRLLKAFRRKRPGLLSKGALLLHNNARQHTASVTCDLKQRFRWNVLEHPPYSPDFAPSDFNLFGTLKKHLAGRPTWTQISSMPVAIDWFTDGTNVSTTVANPGEGLSGCSPPPELKQILDLI</sequence>
<dbReference type="Proteomes" id="UP000499080">
    <property type="component" value="Unassembled WGS sequence"/>
</dbReference>
<comment type="caution">
    <text evidence="1">The sequence shown here is derived from an EMBL/GenBank/DDBJ whole genome shotgun (WGS) entry which is preliminary data.</text>
</comment>
<proteinExistence type="predicted"/>
<evidence type="ECO:0008006" key="3">
    <source>
        <dbReference type="Google" id="ProtNLM"/>
    </source>
</evidence>
<dbReference type="InterPro" id="IPR036397">
    <property type="entry name" value="RNaseH_sf"/>
</dbReference>
<protein>
    <recommendedName>
        <fullName evidence="3">Mariner Mos1 transposase</fullName>
    </recommendedName>
</protein>
<dbReference type="EMBL" id="BGPR01001109">
    <property type="protein sequence ID" value="GBM45718.1"/>
    <property type="molecule type" value="Genomic_DNA"/>
</dbReference>
<reference evidence="1 2" key="1">
    <citation type="journal article" date="2019" name="Sci. Rep.">
        <title>Orb-weaving spider Araneus ventricosus genome elucidates the spidroin gene catalogue.</title>
        <authorList>
            <person name="Kono N."/>
            <person name="Nakamura H."/>
            <person name="Ohtoshi R."/>
            <person name="Moran D.A.P."/>
            <person name="Shinohara A."/>
            <person name="Yoshida Y."/>
            <person name="Fujiwara M."/>
            <person name="Mori M."/>
            <person name="Tomita M."/>
            <person name="Arakawa K."/>
        </authorList>
    </citation>
    <scope>NUCLEOTIDE SEQUENCE [LARGE SCALE GENOMIC DNA]</scope>
</reference>
<evidence type="ECO:0000313" key="2">
    <source>
        <dbReference type="Proteomes" id="UP000499080"/>
    </source>
</evidence>
<dbReference type="Gene3D" id="3.30.420.10">
    <property type="entry name" value="Ribonuclease H-like superfamily/Ribonuclease H"/>
    <property type="match status" value="1"/>
</dbReference>
<keyword evidence="2" id="KW-1185">Reference proteome</keyword>
<dbReference type="OrthoDB" id="6125136at2759"/>